<dbReference type="GO" id="GO:0005096">
    <property type="term" value="F:GTPase activator activity"/>
    <property type="evidence" value="ECO:0007669"/>
    <property type="project" value="UniProtKB-KW"/>
</dbReference>
<dbReference type="SMART" id="SM00105">
    <property type="entry name" value="ArfGap"/>
    <property type="match status" value="1"/>
</dbReference>
<comment type="caution">
    <text evidence="8">The sequence shown here is derived from an EMBL/GenBank/DDBJ whole genome shotgun (WGS) entry which is preliminary data.</text>
</comment>
<feature type="compositionally biased region" description="Low complexity" evidence="6">
    <location>
        <begin position="359"/>
        <end position="379"/>
    </location>
</feature>
<dbReference type="GO" id="GO:0008270">
    <property type="term" value="F:zinc ion binding"/>
    <property type="evidence" value="ECO:0007669"/>
    <property type="project" value="UniProtKB-KW"/>
</dbReference>
<evidence type="ECO:0000313" key="8">
    <source>
        <dbReference type="EMBL" id="KAG2182113.1"/>
    </source>
</evidence>
<keyword evidence="3 5" id="KW-0863">Zinc-finger</keyword>
<sequence>MAAEYKAKLYEIQRRDGNRQCFDCGAPNPQWSSVSYGIFICLDCSGVHRSFGVHISFVRSIGMDKWFDEQVTKMDLGGNKKAKAFFESQPDYSPSMSLPEKYNSHFATLYREKLTAEAEGRPWTPSAAPAPSSKRPSSSASVRSLNKSSLGSHRTGSAPSLSGVQRTRSPLVNDSNVASGGLATNRERNEEYFARLGNENDIRPDHIPPNQGGKYQGFGNPAFQTNSPKRDALDVNDIINDPMQALTKGWSLLSVGVDGLSKAAFEGAKYAAHGAEQFTKYANENYVRPASQHLADPNLRDNVSAYVSNLSKKGQQFYSSLDGNGNRSGTPSSYRSNSSNTHAVDTEHNNDDFFNNTISSLQQSSTSSPSGSRSASPALNGASIAAARSVTPSNGRPRTPLKAPVAKKAAKVNDGWDDDWEGW</sequence>
<reference evidence="8" key="1">
    <citation type="submission" date="2020-12" db="EMBL/GenBank/DDBJ databases">
        <title>Metabolic potential, ecology and presence of endohyphal bacteria is reflected in genomic diversity of Mucoromycotina.</title>
        <authorList>
            <person name="Muszewska A."/>
            <person name="Okrasinska A."/>
            <person name="Steczkiewicz K."/>
            <person name="Drgas O."/>
            <person name="Orlowska M."/>
            <person name="Perlinska-Lenart U."/>
            <person name="Aleksandrzak-Piekarczyk T."/>
            <person name="Szatraj K."/>
            <person name="Zielenkiewicz U."/>
            <person name="Pilsyk S."/>
            <person name="Malc E."/>
            <person name="Mieczkowski P."/>
            <person name="Kruszewska J.S."/>
            <person name="Biernat P."/>
            <person name="Pawlowska J."/>
        </authorList>
    </citation>
    <scope>NUCLEOTIDE SEQUENCE</scope>
    <source>
        <strain evidence="8">WA0000067209</strain>
    </source>
</reference>
<dbReference type="SUPFAM" id="SSF57863">
    <property type="entry name" value="ArfGap/RecO-like zinc finger"/>
    <property type="match status" value="1"/>
</dbReference>
<dbReference type="GO" id="GO:0030100">
    <property type="term" value="P:regulation of endocytosis"/>
    <property type="evidence" value="ECO:0007669"/>
    <property type="project" value="TreeGrafter"/>
</dbReference>
<dbReference type="PANTHER" id="PTHR46395">
    <property type="entry name" value="ADP-RIBOSYLATION FACTOR GTPASE-ACTIVATING PROTEIN 1"/>
    <property type="match status" value="1"/>
</dbReference>
<name>A0A8H7PYG1_MORIS</name>
<dbReference type="Proteomes" id="UP000654370">
    <property type="component" value="Unassembled WGS sequence"/>
</dbReference>
<proteinExistence type="predicted"/>
<dbReference type="PROSITE" id="PS50115">
    <property type="entry name" value="ARFGAP"/>
    <property type="match status" value="1"/>
</dbReference>
<feature type="region of interest" description="Disordered" evidence="6">
    <location>
        <begin position="118"/>
        <end position="186"/>
    </location>
</feature>
<keyword evidence="4" id="KW-0862">Zinc</keyword>
<dbReference type="InterPro" id="IPR038508">
    <property type="entry name" value="ArfGAP_dom_sf"/>
</dbReference>
<dbReference type="Pfam" id="PF01412">
    <property type="entry name" value="ArfGap"/>
    <property type="match status" value="1"/>
</dbReference>
<evidence type="ECO:0000256" key="4">
    <source>
        <dbReference type="ARBA" id="ARBA00022833"/>
    </source>
</evidence>
<dbReference type="GO" id="GO:0032012">
    <property type="term" value="P:regulation of ARF protein signal transduction"/>
    <property type="evidence" value="ECO:0007669"/>
    <property type="project" value="TreeGrafter"/>
</dbReference>
<evidence type="ECO:0000256" key="5">
    <source>
        <dbReference type="PROSITE-ProRule" id="PRU00288"/>
    </source>
</evidence>
<evidence type="ECO:0000256" key="1">
    <source>
        <dbReference type="ARBA" id="ARBA00022468"/>
    </source>
</evidence>
<evidence type="ECO:0000256" key="6">
    <source>
        <dbReference type="SAM" id="MobiDB-lite"/>
    </source>
</evidence>
<keyword evidence="2" id="KW-0479">Metal-binding</keyword>
<keyword evidence="9" id="KW-1185">Reference proteome</keyword>
<dbReference type="Gene3D" id="1.10.220.150">
    <property type="entry name" value="Arf GTPase activating protein"/>
    <property type="match status" value="1"/>
</dbReference>
<feature type="compositionally biased region" description="Polar residues" evidence="6">
    <location>
        <begin position="317"/>
        <end position="343"/>
    </location>
</feature>
<dbReference type="AlphaFoldDB" id="A0A8H7PYG1"/>
<dbReference type="InterPro" id="IPR037278">
    <property type="entry name" value="ARFGAP/RecO"/>
</dbReference>
<dbReference type="EMBL" id="JAEPQZ010000004">
    <property type="protein sequence ID" value="KAG2182113.1"/>
    <property type="molecule type" value="Genomic_DNA"/>
</dbReference>
<organism evidence="8 9">
    <name type="scientific">Mortierella isabellina</name>
    <name type="common">Filamentous fungus</name>
    <name type="synonym">Umbelopsis isabellina</name>
    <dbReference type="NCBI Taxonomy" id="91625"/>
    <lineage>
        <taxon>Eukaryota</taxon>
        <taxon>Fungi</taxon>
        <taxon>Fungi incertae sedis</taxon>
        <taxon>Mucoromycota</taxon>
        <taxon>Mucoromycotina</taxon>
        <taxon>Umbelopsidomycetes</taxon>
        <taxon>Umbelopsidales</taxon>
        <taxon>Umbelopsidaceae</taxon>
        <taxon>Umbelopsis</taxon>
    </lineage>
</organism>
<feature type="compositionally biased region" description="Low complexity" evidence="6">
    <location>
        <begin position="125"/>
        <end position="144"/>
    </location>
</feature>
<accession>A0A8H7PYG1</accession>
<dbReference type="InterPro" id="IPR001164">
    <property type="entry name" value="ArfGAP_dom"/>
</dbReference>
<dbReference type="OrthoDB" id="983479at2759"/>
<feature type="domain" description="Arf-GAP" evidence="7">
    <location>
        <begin position="6"/>
        <end position="123"/>
    </location>
</feature>
<protein>
    <recommendedName>
        <fullName evidence="7">Arf-GAP domain-containing protein</fullName>
    </recommendedName>
</protein>
<keyword evidence="1" id="KW-0343">GTPase activation</keyword>
<gene>
    <name evidence="8" type="ORF">INT43_007040</name>
</gene>
<evidence type="ECO:0000256" key="2">
    <source>
        <dbReference type="ARBA" id="ARBA00022723"/>
    </source>
</evidence>
<dbReference type="GO" id="GO:0000139">
    <property type="term" value="C:Golgi membrane"/>
    <property type="evidence" value="ECO:0007669"/>
    <property type="project" value="TreeGrafter"/>
</dbReference>
<dbReference type="PRINTS" id="PR00405">
    <property type="entry name" value="REVINTRACTNG"/>
</dbReference>
<dbReference type="CDD" id="cd08830">
    <property type="entry name" value="ArfGap_ArfGap1"/>
    <property type="match status" value="1"/>
</dbReference>
<dbReference type="PANTHER" id="PTHR46395:SF1">
    <property type="entry name" value="ADP-RIBOSYLATION FACTOR GTPASE-ACTIVATING PROTEIN 1"/>
    <property type="match status" value="1"/>
</dbReference>
<evidence type="ECO:0000259" key="7">
    <source>
        <dbReference type="PROSITE" id="PS50115"/>
    </source>
</evidence>
<evidence type="ECO:0000313" key="9">
    <source>
        <dbReference type="Proteomes" id="UP000654370"/>
    </source>
</evidence>
<feature type="region of interest" description="Disordered" evidence="6">
    <location>
        <begin position="317"/>
        <end position="423"/>
    </location>
</feature>
<dbReference type="FunFam" id="1.10.220.150:FF:000014">
    <property type="entry name" value="ADP-ribosylation factor GTPase-activating protein"/>
    <property type="match status" value="1"/>
</dbReference>
<evidence type="ECO:0000256" key="3">
    <source>
        <dbReference type="ARBA" id="ARBA00022771"/>
    </source>
</evidence>
<feature type="compositionally biased region" description="Polar residues" evidence="6">
    <location>
        <begin position="145"/>
        <end position="178"/>
    </location>
</feature>